<reference evidence="1 2" key="2">
    <citation type="submission" date="2017-10" db="EMBL/GenBank/DDBJ databases">
        <title>Extensive intraspecific genome diversity in a model arbuscular mycorrhizal fungus.</title>
        <authorList>
            <person name="Chen E.C.H."/>
            <person name="Morin E."/>
            <person name="Baudet D."/>
            <person name="Noel J."/>
            <person name="Ndikumana S."/>
            <person name="Charron P."/>
            <person name="St-Onge C."/>
            <person name="Giorgi J."/>
            <person name="Grigoriev I.V."/>
            <person name="Roux C."/>
            <person name="Martin F.M."/>
            <person name="Corradi N."/>
        </authorList>
    </citation>
    <scope>NUCLEOTIDE SEQUENCE [LARGE SCALE GENOMIC DNA]</scope>
    <source>
        <strain evidence="1 2">C2</strain>
    </source>
</reference>
<comment type="caution">
    <text evidence="1">The sequence shown here is derived from an EMBL/GenBank/DDBJ whole genome shotgun (WGS) entry which is preliminary data.</text>
</comment>
<sequence>MIKLAVAIFRFPSSNPYKSAAIQVLVLMMMDSVMQQLLLQLFGKVWVSLKKNASNFSLNLEFHQNSGVSSQADCEQNFFMLKWIIGNRRVRLDIKKLEVGNIISLNDEDDDITDNILLEERKEIEIQTCTNLVLEDFIDLLQIFDNIETVNLKNNDNVNKRNGNINFDPIT</sequence>
<dbReference type="VEuPathDB" id="FungiDB:RhiirFUN_022751"/>
<protein>
    <submittedName>
        <fullName evidence="1">Uncharacterized protein</fullName>
    </submittedName>
</protein>
<reference evidence="1 2" key="1">
    <citation type="submission" date="2016-04" db="EMBL/GenBank/DDBJ databases">
        <title>Genome analyses suggest a sexual origin of heterokaryosis in a supposedly ancient asexual fungus.</title>
        <authorList>
            <person name="Ropars J."/>
            <person name="Sedzielewska K."/>
            <person name="Noel J."/>
            <person name="Charron P."/>
            <person name="Farinelli L."/>
            <person name="Marton T."/>
            <person name="Kruger M."/>
            <person name="Pelin A."/>
            <person name="Brachmann A."/>
            <person name="Corradi N."/>
        </authorList>
    </citation>
    <scope>NUCLEOTIDE SEQUENCE [LARGE SCALE GENOMIC DNA]</scope>
    <source>
        <strain evidence="1 2">C2</strain>
    </source>
</reference>
<dbReference type="VEuPathDB" id="FungiDB:FUN_017436"/>
<accession>A0A2N1MBU3</accession>
<evidence type="ECO:0000313" key="2">
    <source>
        <dbReference type="Proteomes" id="UP000233469"/>
    </source>
</evidence>
<evidence type="ECO:0000313" key="1">
    <source>
        <dbReference type="EMBL" id="PKK59093.1"/>
    </source>
</evidence>
<gene>
    <name evidence="1" type="ORF">RhiirC2_795326</name>
</gene>
<organism evidence="1 2">
    <name type="scientific">Rhizophagus irregularis</name>
    <dbReference type="NCBI Taxonomy" id="588596"/>
    <lineage>
        <taxon>Eukaryota</taxon>
        <taxon>Fungi</taxon>
        <taxon>Fungi incertae sedis</taxon>
        <taxon>Mucoromycota</taxon>
        <taxon>Glomeromycotina</taxon>
        <taxon>Glomeromycetes</taxon>
        <taxon>Glomerales</taxon>
        <taxon>Glomeraceae</taxon>
        <taxon>Rhizophagus</taxon>
    </lineage>
</organism>
<dbReference type="Proteomes" id="UP000233469">
    <property type="component" value="Unassembled WGS sequence"/>
</dbReference>
<name>A0A2N1MBU3_9GLOM</name>
<proteinExistence type="predicted"/>
<dbReference type="EMBL" id="LLXL01003226">
    <property type="protein sequence ID" value="PKK59093.1"/>
    <property type="molecule type" value="Genomic_DNA"/>
</dbReference>
<dbReference type="AlphaFoldDB" id="A0A2N1MBU3"/>